<sequence length="57" mass="6754">MTETCSRCGRSRATVTDPVQRLAWVTDRDRGRQTWLCHTCARTHVRDLECKLPTEYW</sequence>
<name>A0A9X2VXJ9_9PSEU</name>
<evidence type="ECO:0000313" key="1">
    <source>
        <dbReference type="EMBL" id="MCS7484451.1"/>
    </source>
</evidence>
<dbReference type="AlphaFoldDB" id="A0A9X2VXJ9"/>
<dbReference type="EMBL" id="JANYMP010000046">
    <property type="protein sequence ID" value="MCS7484451.1"/>
    <property type="molecule type" value="Genomic_DNA"/>
</dbReference>
<protein>
    <submittedName>
        <fullName evidence="1">Uncharacterized protein</fullName>
    </submittedName>
</protein>
<evidence type="ECO:0000313" key="2">
    <source>
        <dbReference type="Proteomes" id="UP001141259"/>
    </source>
</evidence>
<organism evidence="1 2">
    <name type="scientific">Umezawaea endophytica</name>
    <dbReference type="NCBI Taxonomy" id="1654476"/>
    <lineage>
        <taxon>Bacteria</taxon>
        <taxon>Bacillati</taxon>
        <taxon>Actinomycetota</taxon>
        <taxon>Actinomycetes</taxon>
        <taxon>Pseudonocardiales</taxon>
        <taxon>Pseudonocardiaceae</taxon>
        <taxon>Umezawaea</taxon>
    </lineage>
</organism>
<reference evidence="1" key="1">
    <citation type="submission" date="2022-08" db="EMBL/GenBank/DDBJ databases">
        <authorList>
            <person name="Tistechok S."/>
            <person name="Samborskyy M."/>
            <person name="Roman I."/>
        </authorList>
    </citation>
    <scope>NUCLEOTIDE SEQUENCE</scope>
    <source>
        <strain evidence="1">DSM 103496</strain>
    </source>
</reference>
<gene>
    <name evidence="1" type="ORF">NZH93_47135</name>
</gene>
<proteinExistence type="predicted"/>
<dbReference type="Proteomes" id="UP001141259">
    <property type="component" value="Unassembled WGS sequence"/>
</dbReference>
<keyword evidence="2" id="KW-1185">Reference proteome</keyword>
<dbReference type="RefSeq" id="WP_259629898.1">
    <property type="nucleotide sequence ID" value="NZ_JANYMP010000046.1"/>
</dbReference>
<accession>A0A9X2VXJ9</accession>
<comment type="caution">
    <text evidence="1">The sequence shown here is derived from an EMBL/GenBank/DDBJ whole genome shotgun (WGS) entry which is preliminary data.</text>
</comment>